<name>A0A0C3DV17_9AGAM</name>
<dbReference type="Gene3D" id="2.60.40.4370">
    <property type="match status" value="1"/>
</dbReference>
<gene>
    <name evidence="2" type="ORF">SCLCIDRAFT_96525</name>
</gene>
<dbReference type="InParanoid" id="A0A0C3DV17"/>
<evidence type="ECO:0000313" key="3">
    <source>
        <dbReference type="Proteomes" id="UP000053989"/>
    </source>
</evidence>
<keyword evidence="3" id="KW-1185">Reference proteome</keyword>
<organism evidence="2 3">
    <name type="scientific">Scleroderma citrinum Foug A</name>
    <dbReference type="NCBI Taxonomy" id="1036808"/>
    <lineage>
        <taxon>Eukaryota</taxon>
        <taxon>Fungi</taxon>
        <taxon>Dikarya</taxon>
        <taxon>Basidiomycota</taxon>
        <taxon>Agaricomycotina</taxon>
        <taxon>Agaricomycetes</taxon>
        <taxon>Agaricomycetidae</taxon>
        <taxon>Boletales</taxon>
        <taxon>Sclerodermatineae</taxon>
        <taxon>Sclerodermataceae</taxon>
        <taxon>Scleroderma</taxon>
    </lineage>
</organism>
<evidence type="ECO:0000259" key="1">
    <source>
        <dbReference type="Pfam" id="PF10419"/>
    </source>
</evidence>
<proteinExistence type="predicted"/>
<feature type="non-terminal residue" evidence="2">
    <location>
        <position position="115"/>
    </location>
</feature>
<accession>A0A0C3DV17</accession>
<dbReference type="PANTHER" id="PTHR21860:SF2">
    <property type="entry name" value="GENERAL TRANSCRIPTION FACTOR 3C POLYPEPTIDE 6"/>
    <property type="match status" value="1"/>
</dbReference>
<dbReference type="STRING" id="1036808.A0A0C3DV17"/>
<dbReference type="OrthoDB" id="1877767at2759"/>
<dbReference type="Proteomes" id="UP000053989">
    <property type="component" value="Unassembled WGS sequence"/>
</dbReference>
<feature type="domain" description="Transcription factor TFIIIC triple barrel" evidence="1">
    <location>
        <begin position="25"/>
        <end position="115"/>
    </location>
</feature>
<dbReference type="GO" id="GO:0006383">
    <property type="term" value="P:transcription by RNA polymerase III"/>
    <property type="evidence" value="ECO:0007669"/>
    <property type="project" value="InterPro"/>
</dbReference>
<protein>
    <recommendedName>
        <fullName evidence="1">Transcription factor TFIIIC triple barrel domain-containing protein</fullName>
    </recommendedName>
</protein>
<sequence length="115" mass="12923">LMPAQSLVPGYKQVEEFGPDEEYEEEEEVYYVTLDLGTVQPTLLPNCSTYRLIGLDTPTPYLQLAGSVFEGRHDSLLGTELLFTEDKGDTDGTKRPFAPFGTAEQRICFKEVQLK</sequence>
<dbReference type="GO" id="GO:0000127">
    <property type="term" value="C:transcription factor TFIIIC complex"/>
    <property type="evidence" value="ECO:0007669"/>
    <property type="project" value="TreeGrafter"/>
</dbReference>
<feature type="non-terminal residue" evidence="2">
    <location>
        <position position="1"/>
    </location>
</feature>
<reference evidence="2 3" key="1">
    <citation type="submission" date="2014-04" db="EMBL/GenBank/DDBJ databases">
        <authorList>
            <consortium name="DOE Joint Genome Institute"/>
            <person name="Kuo A."/>
            <person name="Kohler A."/>
            <person name="Nagy L.G."/>
            <person name="Floudas D."/>
            <person name="Copeland A."/>
            <person name="Barry K.W."/>
            <person name="Cichocki N."/>
            <person name="Veneault-Fourrey C."/>
            <person name="LaButti K."/>
            <person name="Lindquist E.A."/>
            <person name="Lipzen A."/>
            <person name="Lundell T."/>
            <person name="Morin E."/>
            <person name="Murat C."/>
            <person name="Sun H."/>
            <person name="Tunlid A."/>
            <person name="Henrissat B."/>
            <person name="Grigoriev I.V."/>
            <person name="Hibbett D.S."/>
            <person name="Martin F."/>
            <person name="Nordberg H.P."/>
            <person name="Cantor M.N."/>
            <person name="Hua S.X."/>
        </authorList>
    </citation>
    <scope>NUCLEOTIDE SEQUENCE [LARGE SCALE GENOMIC DNA]</scope>
    <source>
        <strain evidence="2 3">Foug A</strain>
    </source>
</reference>
<dbReference type="HOGENOM" id="CLU_162166_0_0_1"/>
<reference evidence="3" key="2">
    <citation type="submission" date="2015-01" db="EMBL/GenBank/DDBJ databases">
        <title>Evolutionary Origins and Diversification of the Mycorrhizal Mutualists.</title>
        <authorList>
            <consortium name="DOE Joint Genome Institute"/>
            <consortium name="Mycorrhizal Genomics Consortium"/>
            <person name="Kohler A."/>
            <person name="Kuo A."/>
            <person name="Nagy L.G."/>
            <person name="Floudas D."/>
            <person name="Copeland A."/>
            <person name="Barry K.W."/>
            <person name="Cichocki N."/>
            <person name="Veneault-Fourrey C."/>
            <person name="LaButti K."/>
            <person name="Lindquist E.A."/>
            <person name="Lipzen A."/>
            <person name="Lundell T."/>
            <person name="Morin E."/>
            <person name="Murat C."/>
            <person name="Riley R."/>
            <person name="Ohm R."/>
            <person name="Sun H."/>
            <person name="Tunlid A."/>
            <person name="Henrissat B."/>
            <person name="Grigoriev I.V."/>
            <person name="Hibbett D.S."/>
            <person name="Martin F."/>
        </authorList>
    </citation>
    <scope>NUCLEOTIDE SEQUENCE [LARGE SCALE GENOMIC DNA]</scope>
    <source>
        <strain evidence="3">Foug A</strain>
    </source>
</reference>
<dbReference type="EMBL" id="KN822028">
    <property type="protein sequence ID" value="KIM64445.1"/>
    <property type="molecule type" value="Genomic_DNA"/>
</dbReference>
<dbReference type="PANTHER" id="PTHR21860">
    <property type="entry name" value="TRANSCRIPTION INITIATION FACTOR IIIC TFIIIC , POLYPEPTIDE 6-RELATED"/>
    <property type="match status" value="1"/>
</dbReference>
<dbReference type="InterPro" id="IPR019481">
    <property type="entry name" value="TFIIIC_triple_barrel"/>
</dbReference>
<dbReference type="AlphaFoldDB" id="A0A0C3DV17"/>
<dbReference type="InterPro" id="IPR042771">
    <property type="entry name" value="GTF3C6-like"/>
</dbReference>
<evidence type="ECO:0000313" key="2">
    <source>
        <dbReference type="EMBL" id="KIM64445.1"/>
    </source>
</evidence>
<dbReference type="Pfam" id="PF10419">
    <property type="entry name" value="TFIIIC_sub6"/>
    <property type="match status" value="1"/>
</dbReference>